<evidence type="ECO:0000313" key="4">
    <source>
        <dbReference type="Proteomes" id="UP000055702"/>
    </source>
</evidence>
<name>A0A106C363_SHEFR</name>
<dbReference type="SUPFAM" id="SSF54427">
    <property type="entry name" value="NTF2-like"/>
    <property type="match status" value="1"/>
</dbReference>
<feature type="chain" id="PRO_5007126046" description="SnoaL-like domain-containing protein" evidence="1">
    <location>
        <begin position="19"/>
        <end position="158"/>
    </location>
</feature>
<reference evidence="3 4" key="1">
    <citation type="submission" date="2016-01" db="EMBL/GenBank/DDBJ databases">
        <title>Draft genome of the antarctic isolate Shewanella frigidimarina Ag06-30.</title>
        <authorList>
            <person name="Parmeciano Di Noto G."/>
            <person name="Vazquez S."/>
            <person name="Mac Cormack W."/>
            <person name="Iriarte A."/>
            <person name="Quiroga C."/>
        </authorList>
    </citation>
    <scope>NUCLEOTIDE SEQUENCE [LARGE SCALE GENOMIC DNA]</scope>
    <source>
        <strain evidence="3 4">Ag06-30</strain>
    </source>
</reference>
<evidence type="ECO:0000259" key="2">
    <source>
        <dbReference type="Pfam" id="PF12680"/>
    </source>
</evidence>
<keyword evidence="1" id="KW-0732">Signal</keyword>
<feature type="signal peptide" evidence="1">
    <location>
        <begin position="1"/>
        <end position="18"/>
    </location>
</feature>
<dbReference type="Gene3D" id="3.10.450.50">
    <property type="match status" value="1"/>
</dbReference>
<evidence type="ECO:0000313" key="3">
    <source>
        <dbReference type="EMBL" id="KVX03393.1"/>
    </source>
</evidence>
<evidence type="ECO:0000256" key="1">
    <source>
        <dbReference type="SAM" id="SignalP"/>
    </source>
</evidence>
<proteinExistence type="predicted"/>
<dbReference type="InterPro" id="IPR032710">
    <property type="entry name" value="NTF2-like_dom_sf"/>
</dbReference>
<dbReference type="OMA" id="LMDYQTM"/>
<dbReference type="Pfam" id="PF12680">
    <property type="entry name" value="SnoaL_2"/>
    <property type="match status" value="1"/>
</dbReference>
<sequence length="158" mass="18212">MRIIFILCCLLLSFPSKANIGDMPREQQLAMQYMEALTDHDYTVLRRFYSRDTVFYDKTANTTYTGGRHIIAFLQRAHEGVLEYRLNVEHMFNTGSLVVIIGSYRLRGPGDQYGKPGKIIDLAVPGVTTLKFDNNTERLIEQMDLMDYQTMSDQLESQ</sequence>
<dbReference type="AlphaFoldDB" id="A0A106C363"/>
<feature type="domain" description="SnoaL-like" evidence="2">
    <location>
        <begin position="32"/>
        <end position="132"/>
    </location>
</feature>
<dbReference type="EMBL" id="LRDC01000001">
    <property type="protein sequence ID" value="KVX03393.1"/>
    <property type="molecule type" value="Genomic_DNA"/>
</dbReference>
<protein>
    <recommendedName>
        <fullName evidence="2">SnoaL-like domain-containing protein</fullName>
    </recommendedName>
</protein>
<gene>
    <name evidence="3" type="ORF">AWJ07_02170</name>
</gene>
<organism evidence="3">
    <name type="scientific">Shewanella frigidimarina</name>
    <dbReference type="NCBI Taxonomy" id="56812"/>
    <lineage>
        <taxon>Bacteria</taxon>
        <taxon>Pseudomonadati</taxon>
        <taxon>Pseudomonadota</taxon>
        <taxon>Gammaproteobacteria</taxon>
        <taxon>Alteromonadales</taxon>
        <taxon>Shewanellaceae</taxon>
        <taxon>Shewanella</taxon>
    </lineage>
</organism>
<dbReference type="InterPro" id="IPR037401">
    <property type="entry name" value="SnoaL-like"/>
</dbReference>
<accession>A0A106C363</accession>
<comment type="caution">
    <text evidence="3">The sequence shown here is derived from an EMBL/GenBank/DDBJ whole genome shotgun (WGS) entry which is preliminary data.</text>
</comment>
<dbReference type="Proteomes" id="UP000055702">
    <property type="component" value="Unassembled WGS sequence"/>
</dbReference>